<sequence>MRPSGRALRLTGYLGEGDTRHLRPLYREIVRWAREAGLAGAPVRGS</sequence>
<dbReference type="EMBL" id="SWMS01000010">
    <property type="protein sequence ID" value="TKG69662.1"/>
    <property type="molecule type" value="Genomic_DNA"/>
</dbReference>
<proteinExistence type="inferred from homology"/>
<dbReference type="InterPro" id="IPR003793">
    <property type="entry name" value="UPF0166"/>
</dbReference>
<evidence type="ECO:0000313" key="3">
    <source>
        <dbReference type="Proteomes" id="UP000309992"/>
    </source>
</evidence>
<keyword evidence="3" id="KW-1185">Reference proteome</keyword>
<dbReference type="Gene3D" id="3.30.70.120">
    <property type="match status" value="1"/>
</dbReference>
<dbReference type="InterPro" id="IPR011322">
    <property type="entry name" value="N-reg_PII-like_a/b"/>
</dbReference>
<name>A0ABY2S2J2_9PSEU</name>
<dbReference type="Pfam" id="PF02641">
    <property type="entry name" value="DUF190"/>
    <property type="match status" value="1"/>
</dbReference>
<comment type="caution">
    <text evidence="2">The sequence shown here is derived from an EMBL/GenBank/DDBJ whole genome shotgun (WGS) entry which is preliminary data.</text>
</comment>
<protein>
    <submittedName>
        <fullName evidence="2">DUF190 domain-containing protein</fullName>
    </submittedName>
</protein>
<organism evidence="2 3">
    <name type="scientific">Prauserella endophytica</name>
    <dbReference type="NCBI Taxonomy" id="1592324"/>
    <lineage>
        <taxon>Bacteria</taxon>
        <taxon>Bacillati</taxon>
        <taxon>Actinomycetota</taxon>
        <taxon>Actinomycetes</taxon>
        <taxon>Pseudonocardiales</taxon>
        <taxon>Pseudonocardiaceae</taxon>
        <taxon>Prauserella</taxon>
        <taxon>Prauserella coralliicola group</taxon>
    </lineage>
</organism>
<reference evidence="2 3" key="1">
    <citation type="journal article" date="2015" name="Antonie Van Leeuwenhoek">
        <title>Prauserella endophytica sp. nov., an endophytic actinobacterium isolated from Tamarix taklamakanensis.</title>
        <authorList>
            <person name="Liu J.M."/>
            <person name="Habden X."/>
            <person name="Guo L."/>
            <person name="Tuo L."/>
            <person name="Jiang Z.K."/>
            <person name="Liu S.W."/>
            <person name="Liu X.F."/>
            <person name="Chen L."/>
            <person name="Li R.F."/>
            <person name="Zhang Y.Q."/>
            <person name="Sun C.H."/>
        </authorList>
    </citation>
    <scope>NUCLEOTIDE SEQUENCE [LARGE SCALE GENOMIC DNA]</scope>
    <source>
        <strain evidence="2 3">CGMCC 4.7182</strain>
    </source>
</reference>
<comment type="similarity">
    <text evidence="1">Belongs to the UPF0166 family.</text>
</comment>
<evidence type="ECO:0000256" key="1">
    <source>
        <dbReference type="ARBA" id="ARBA00010554"/>
    </source>
</evidence>
<accession>A0ABY2S2J2</accession>
<dbReference type="Proteomes" id="UP000309992">
    <property type="component" value="Unassembled WGS sequence"/>
</dbReference>
<dbReference type="RefSeq" id="WP_112266891.1">
    <property type="nucleotide sequence ID" value="NZ_SWMS01000010.1"/>
</dbReference>
<dbReference type="InterPro" id="IPR015867">
    <property type="entry name" value="N-reg_PII/ATP_PRibTrfase_C"/>
</dbReference>
<evidence type="ECO:0000313" key="2">
    <source>
        <dbReference type="EMBL" id="TKG69662.1"/>
    </source>
</evidence>
<dbReference type="SUPFAM" id="SSF54913">
    <property type="entry name" value="GlnB-like"/>
    <property type="match status" value="1"/>
</dbReference>
<gene>
    <name evidence="2" type="ORF">FCN18_19420</name>
</gene>